<gene>
    <name evidence="2" type="ORF">EYS42_15805</name>
</gene>
<evidence type="ECO:0000313" key="3">
    <source>
        <dbReference type="Proteomes" id="UP000292120"/>
    </source>
</evidence>
<dbReference type="RefSeq" id="WP_130969169.1">
    <property type="nucleotide sequence ID" value="NZ_SIXI01000008.1"/>
</dbReference>
<keyword evidence="3" id="KW-1185">Reference proteome</keyword>
<dbReference type="InterPro" id="IPR050194">
    <property type="entry name" value="Glycosyltransferase_grp1"/>
</dbReference>
<organism evidence="2 3">
    <name type="scientific">Aquabacterium lacunae</name>
    <dbReference type="NCBI Taxonomy" id="2528630"/>
    <lineage>
        <taxon>Bacteria</taxon>
        <taxon>Pseudomonadati</taxon>
        <taxon>Pseudomonadota</taxon>
        <taxon>Betaproteobacteria</taxon>
        <taxon>Burkholderiales</taxon>
        <taxon>Aquabacterium</taxon>
    </lineage>
</organism>
<protein>
    <submittedName>
        <fullName evidence="2">Glycosyltransferase family 1 protein</fullName>
    </submittedName>
</protein>
<dbReference type="PANTHER" id="PTHR45947:SF3">
    <property type="entry name" value="SULFOQUINOVOSYL TRANSFERASE SQD2"/>
    <property type="match status" value="1"/>
</dbReference>
<dbReference type="OrthoDB" id="484631at2"/>
<feature type="domain" description="Glycosyltransferase subfamily 4-like N-terminal" evidence="1">
    <location>
        <begin position="17"/>
        <end position="178"/>
    </location>
</feature>
<name>A0A4Q9GYY1_9BURK</name>
<dbReference type="GO" id="GO:0016758">
    <property type="term" value="F:hexosyltransferase activity"/>
    <property type="evidence" value="ECO:0007669"/>
    <property type="project" value="TreeGrafter"/>
</dbReference>
<evidence type="ECO:0000313" key="2">
    <source>
        <dbReference type="EMBL" id="TBO27899.1"/>
    </source>
</evidence>
<dbReference type="Proteomes" id="UP000292120">
    <property type="component" value="Unassembled WGS sequence"/>
</dbReference>
<dbReference type="Pfam" id="PF13439">
    <property type="entry name" value="Glyco_transf_4"/>
    <property type="match status" value="1"/>
</dbReference>
<comment type="caution">
    <text evidence="2">The sequence shown here is derived from an EMBL/GenBank/DDBJ whole genome shotgun (WGS) entry which is preliminary data.</text>
</comment>
<evidence type="ECO:0000259" key="1">
    <source>
        <dbReference type="Pfam" id="PF13439"/>
    </source>
</evidence>
<keyword evidence="2" id="KW-0808">Transferase</keyword>
<dbReference type="InterPro" id="IPR028098">
    <property type="entry name" value="Glyco_trans_4-like_N"/>
</dbReference>
<reference evidence="2 3" key="1">
    <citation type="submission" date="2019-02" db="EMBL/GenBank/DDBJ databases">
        <title>Aquabacterium sp. strain KMB7.</title>
        <authorList>
            <person name="Chen W.-M."/>
        </authorList>
    </citation>
    <scope>NUCLEOTIDE SEQUENCE [LARGE SCALE GENOMIC DNA]</scope>
    <source>
        <strain evidence="2 3">KMB7</strain>
    </source>
</reference>
<dbReference type="CDD" id="cd03801">
    <property type="entry name" value="GT4_PimA-like"/>
    <property type="match status" value="1"/>
</dbReference>
<proteinExistence type="predicted"/>
<dbReference type="Pfam" id="PF13692">
    <property type="entry name" value="Glyco_trans_1_4"/>
    <property type="match status" value="1"/>
</dbReference>
<sequence length="366" mass="41797">MRILHLDPDDMDNPLSGGGPVRTFEICRRLARRHEITVLTPTFEGSTPTLEREGIQYVRLGRKIRNHGSSHHFTFLASLPRAVRERQHDLLVEDFMPPCSATWTPWFRRRDKPLIASVQWFFADEWTRQYKLPFHWGQAWGVRWYERFVVLTDDMRQTIEGLNPKAQCRLLPNGVDDSFYAIEPVVGDFLLYLGRIQVHAKGLDLLLQALATIAPERRPRLVLAGSGFEEPLLHQWLADTGMGPWVHLTGHVNAPQRAELLRTCRFMVMPSRIETFGMTIAEAHAAGKACVVFDAAPMHEVAAPDSPRAKAFDARSLAAVIEHWHHRPDAELAQLGASARQWARRYNWDTVAAAQEAFYLEACERP</sequence>
<dbReference type="Gene3D" id="3.40.50.2000">
    <property type="entry name" value="Glycogen Phosphorylase B"/>
    <property type="match status" value="2"/>
</dbReference>
<dbReference type="PANTHER" id="PTHR45947">
    <property type="entry name" value="SULFOQUINOVOSYL TRANSFERASE SQD2"/>
    <property type="match status" value="1"/>
</dbReference>
<accession>A0A4Q9GYY1</accession>
<dbReference type="SUPFAM" id="SSF53756">
    <property type="entry name" value="UDP-Glycosyltransferase/glycogen phosphorylase"/>
    <property type="match status" value="1"/>
</dbReference>
<dbReference type="EMBL" id="SIXI01000008">
    <property type="protein sequence ID" value="TBO27899.1"/>
    <property type="molecule type" value="Genomic_DNA"/>
</dbReference>
<dbReference type="AlphaFoldDB" id="A0A4Q9GYY1"/>